<evidence type="ECO:0000313" key="4">
    <source>
        <dbReference type="Proteomes" id="UP000054466"/>
    </source>
</evidence>
<reference evidence="3 4" key="1">
    <citation type="submission" date="2015-01" db="EMBL/GenBank/DDBJ databases">
        <title>The Genome Sequence of Cladophialophora immunda CBS83496.</title>
        <authorList>
            <consortium name="The Broad Institute Genomics Platform"/>
            <person name="Cuomo C."/>
            <person name="de Hoog S."/>
            <person name="Gorbushina A."/>
            <person name="Stielow B."/>
            <person name="Teixiera M."/>
            <person name="Abouelleil A."/>
            <person name="Chapman S.B."/>
            <person name="Priest M."/>
            <person name="Young S.K."/>
            <person name="Wortman J."/>
            <person name="Nusbaum C."/>
            <person name="Birren B."/>
        </authorList>
    </citation>
    <scope>NUCLEOTIDE SEQUENCE [LARGE SCALE GENOMIC DNA]</scope>
    <source>
        <strain evidence="3 4">CBS 83496</strain>
    </source>
</reference>
<feature type="region of interest" description="Disordered" evidence="1">
    <location>
        <begin position="73"/>
        <end position="102"/>
    </location>
</feature>
<proteinExistence type="predicted"/>
<dbReference type="RefSeq" id="XP_016251068.1">
    <property type="nucleotide sequence ID" value="XM_016389166.1"/>
</dbReference>
<keyword evidence="2" id="KW-0732">Signal</keyword>
<dbReference type="AlphaFoldDB" id="A0A0D2AZX5"/>
<protein>
    <recommendedName>
        <fullName evidence="5">Protein kinase domain-containing protein</fullName>
    </recommendedName>
</protein>
<dbReference type="Proteomes" id="UP000054466">
    <property type="component" value="Unassembled WGS sequence"/>
</dbReference>
<gene>
    <name evidence="3" type="ORF">PV07_02545</name>
</gene>
<evidence type="ECO:0000256" key="1">
    <source>
        <dbReference type="SAM" id="MobiDB-lite"/>
    </source>
</evidence>
<feature type="signal peptide" evidence="2">
    <location>
        <begin position="1"/>
        <end position="18"/>
    </location>
</feature>
<dbReference type="OrthoDB" id="5125733at2759"/>
<dbReference type="VEuPathDB" id="FungiDB:PV07_02545"/>
<keyword evidence="4" id="KW-1185">Reference proteome</keyword>
<name>A0A0D2AZX5_9EURO</name>
<dbReference type="GeneID" id="27341739"/>
<feature type="chain" id="PRO_5002238682" description="Protein kinase domain-containing protein" evidence="2">
    <location>
        <begin position="19"/>
        <end position="114"/>
    </location>
</feature>
<organism evidence="3 4">
    <name type="scientific">Cladophialophora immunda</name>
    <dbReference type="NCBI Taxonomy" id="569365"/>
    <lineage>
        <taxon>Eukaryota</taxon>
        <taxon>Fungi</taxon>
        <taxon>Dikarya</taxon>
        <taxon>Ascomycota</taxon>
        <taxon>Pezizomycotina</taxon>
        <taxon>Eurotiomycetes</taxon>
        <taxon>Chaetothyriomycetidae</taxon>
        <taxon>Chaetothyriales</taxon>
        <taxon>Herpotrichiellaceae</taxon>
        <taxon>Cladophialophora</taxon>
    </lineage>
</organism>
<dbReference type="EMBL" id="KN847041">
    <property type="protein sequence ID" value="KIW30852.1"/>
    <property type="molecule type" value="Genomic_DNA"/>
</dbReference>
<evidence type="ECO:0000313" key="3">
    <source>
        <dbReference type="EMBL" id="KIW30852.1"/>
    </source>
</evidence>
<evidence type="ECO:0008006" key="5">
    <source>
        <dbReference type="Google" id="ProtNLM"/>
    </source>
</evidence>
<evidence type="ECO:0000256" key="2">
    <source>
        <dbReference type="SAM" id="SignalP"/>
    </source>
</evidence>
<sequence>MWAMGCIVLELLVWLLWGHEEGLLIFHGGFSGPFWEAPISHNDSAPLPKIVHPTVTKTIQFMKKENLRCRENTALGGSPVSRGTSAAGRSNRRRCLSSRVGGGGRRAYGEFVAM</sequence>
<dbReference type="HOGENOM" id="CLU_2120831_0_0_1"/>
<accession>A0A0D2AZX5</accession>